<dbReference type="GO" id="GO:0016746">
    <property type="term" value="F:acyltransferase activity"/>
    <property type="evidence" value="ECO:0007669"/>
    <property type="project" value="UniProtKB-KW"/>
</dbReference>
<feature type="transmembrane region" description="Helical" evidence="1">
    <location>
        <begin position="194"/>
        <end position="215"/>
    </location>
</feature>
<protein>
    <submittedName>
        <fullName evidence="2">Predicted acyltransferase</fullName>
    </submittedName>
</protein>
<accession>A0A653QQH6</accession>
<keyword evidence="2" id="KW-0012">Acyltransferase</keyword>
<feature type="transmembrane region" description="Helical" evidence="1">
    <location>
        <begin position="12"/>
        <end position="29"/>
    </location>
</feature>
<keyword evidence="2" id="KW-0808">Transferase</keyword>
<feature type="transmembrane region" description="Helical" evidence="1">
    <location>
        <begin position="79"/>
        <end position="102"/>
    </location>
</feature>
<dbReference type="Proteomes" id="UP000430202">
    <property type="component" value="Unassembled WGS sequence"/>
</dbReference>
<dbReference type="AlphaFoldDB" id="A0A653QQH6"/>
<feature type="transmembrane region" description="Helical" evidence="1">
    <location>
        <begin position="283"/>
        <end position="301"/>
    </location>
</feature>
<evidence type="ECO:0000313" key="3">
    <source>
        <dbReference type="Proteomes" id="UP000430202"/>
    </source>
</evidence>
<keyword evidence="3" id="KW-1185">Reference proteome</keyword>
<keyword evidence="1" id="KW-0812">Transmembrane</keyword>
<feature type="transmembrane region" description="Helical" evidence="1">
    <location>
        <begin position="248"/>
        <end position="271"/>
    </location>
</feature>
<keyword evidence="1" id="KW-1133">Transmembrane helix</keyword>
<feature type="transmembrane region" description="Helical" evidence="1">
    <location>
        <begin position="137"/>
        <end position="157"/>
    </location>
</feature>
<feature type="transmembrane region" description="Helical" evidence="1">
    <location>
        <begin position="336"/>
        <end position="354"/>
    </location>
</feature>
<reference evidence="2 3" key="1">
    <citation type="submission" date="2019-10" db="EMBL/GenBank/DDBJ databases">
        <authorList>
            <person name="Karimi E."/>
        </authorList>
    </citation>
    <scope>NUCLEOTIDE SEQUENCE [LARGE SCALE GENOMIC DNA]</scope>
    <source>
        <strain evidence="2">Maribacter sp. 151</strain>
    </source>
</reference>
<feature type="transmembrane region" description="Helical" evidence="1">
    <location>
        <begin position="222"/>
        <end position="242"/>
    </location>
</feature>
<evidence type="ECO:0000256" key="1">
    <source>
        <dbReference type="SAM" id="Phobius"/>
    </source>
</evidence>
<feature type="transmembrane region" description="Helical" evidence="1">
    <location>
        <begin position="49"/>
        <end position="67"/>
    </location>
</feature>
<name>A0A653QQH6_9FLAO</name>
<organism evidence="2 3">
    <name type="scientific">Maribacter litoralis</name>
    <dbReference type="NCBI Taxonomy" id="2059726"/>
    <lineage>
        <taxon>Bacteria</taxon>
        <taxon>Pseudomonadati</taxon>
        <taxon>Bacteroidota</taxon>
        <taxon>Flavobacteriia</taxon>
        <taxon>Flavobacteriales</taxon>
        <taxon>Flavobacteriaceae</taxon>
        <taxon>Maribacter</taxon>
    </lineage>
</organism>
<feature type="transmembrane region" description="Helical" evidence="1">
    <location>
        <begin position="114"/>
        <end position="130"/>
    </location>
</feature>
<dbReference type="PANTHER" id="PTHR31061">
    <property type="entry name" value="LD22376P"/>
    <property type="match status" value="1"/>
</dbReference>
<dbReference type="RefSeq" id="WP_159302511.1">
    <property type="nucleotide sequence ID" value="NZ_LR733271.1"/>
</dbReference>
<evidence type="ECO:0000313" key="2">
    <source>
        <dbReference type="EMBL" id="VXB44750.1"/>
    </source>
</evidence>
<dbReference type="EMBL" id="CABWLR010000002">
    <property type="protein sequence ID" value="VXB44750.1"/>
    <property type="molecule type" value="Genomic_DNA"/>
</dbReference>
<dbReference type="PANTHER" id="PTHR31061:SF24">
    <property type="entry name" value="LD22376P"/>
    <property type="match status" value="1"/>
</dbReference>
<sequence>MKKDRIISVDIFRGATILLMVLVNTPGTWSNVYAPFLHADWHGYTPTDLVFPFFLFIVGTSIAFSYQNRAIDAKTYKKIAIRALKLIALGLFLGAFLIHYPFFKSFSDIRFPGVLQRIGVVFFFTAILFINLSWNKLIWVTAVLLIGYWLLMTFIPVEGVASTLERAPNNLANWIDVKVFGSHNYKEDYDPEGLLSTVPAIASALLGVFTGLILTAKQEKKATILMGIGGSFLIIGHLWDIVFPINKALWTSSFVLVTAGWANLILALIYYLTDVKKIEFGSIFRYAGANAIVIYFLSSFISKVMGQIKIGDTSLHGWLFQKIYVHDFLALETSSLLYGLSVVLFYSLVGYMLYQKNIFIKV</sequence>
<gene>
    <name evidence="2" type="ORF">MARI151_20634</name>
</gene>
<keyword evidence="1" id="KW-0472">Membrane</keyword>
<proteinExistence type="predicted"/>